<proteinExistence type="predicted"/>
<dbReference type="Proteomes" id="UP001162992">
    <property type="component" value="Chromosome 7"/>
</dbReference>
<accession>A0ACC2D616</accession>
<organism evidence="1 2">
    <name type="scientific">Diphasiastrum complanatum</name>
    <name type="common">Issler's clubmoss</name>
    <name type="synonym">Lycopodium complanatum</name>
    <dbReference type="NCBI Taxonomy" id="34168"/>
    <lineage>
        <taxon>Eukaryota</taxon>
        <taxon>Viridiplantae</taxon>
        <taxon>Streptophyta</taxon>
        <taxon>Embryophyta</taxon>
        <taxon>Tracheophyta</taxon>
        <taxon>Lycopodiopsida</taxon>
        <taxon>Lycopodiales</taxon>
        <taxon>Lycopodiaceae</taxon>
        <taxon>Lycopodioideae</taxon>
        <taxon>Diphasiastrum</taxon>
    </lineage>
</organism>
<evidence type="ECO:0000313" key="1">
    <source>
        <dbReference type="EMBL" id="KAJ7549696.1"/>
    </source>
</evidence>
<keyword evidence="2" id="KW-1185">Reference proteome</keyword>
<comment type="caution">
    <text evidence="1">The sequence shown here is derived from an EMBL/GenBank/DDBJ whole genome shotgun (WGS) entry which is preliminary data.</text>
</comment>
<evidence type="ECO:0000313" key="2">
    <source>
        <dbReference type="Proteomes" id="UP001162992"/>
    </source>
</evidence>
<dbReference type="EMBL" id="CM055098">
    <property type="protein sequence ID" value="KAJ7549696.1"/>
    <property type="molecule type" value="Genomic_DNA"/>
</dbReference>
<sequence length="133" mass="14795">MRGKTNEATVLKQVLSKLDFQITTLPLPFPPCGDGGLLLQHLGNAFFVPGQCSCSFLHMSKTALLLSDISCNDLMCILLVFLLFLQLKFIVQICPSNISFHPTNASFLDAKKNTYEHECVSKLRPQAPQWPSL</sequence>
<name>A0ACC2D616_DIPCM</name>
<reference evidence="2" key="1">
    <citation type="journal article" date="2024" name="Proc. Natl. Acad. Sci. U.S.A.">
        <title>Extraordinary preservation of gene collinearity over three hundred million years revealed in homosporous lycophytes.</title>
        <authorList>
            <person name="Li C."/>
            <person name="Wickell D."/>
            <person name="Kuo L.Y."/>
            <person name="Chen X."/>
            <person name="Nie B."/>
            <person name="Liao X."/>
            <person name="Peng D."/>
            <person name="Ji J."/>
            <person name="Jenkins J."/>
            <person name="Williams M."/>
            <person name="Shu S."/>
            <person name="Plott C."/>
            <person name="Barry K."/>
            <person name="Rajasekar S."/>
            <person name="Grimwood J."/>
            <person name="Han X."/>
            <person name="Sun S."/>
            <person name="Hou Z."/>
            <person name="He W."/>
            <person name="Dai G."/>
            <person name="Sun C."/>
            <person name="Schmutz J."/>
            <person name="Leebens-Mack J.H."/>
            <person name="Li F.W."/>
            <person name="Wang L."/>
        </authorList>
    </citation>
    <scope>NUCLEOTIDE SEQUENCE [LARGE SCALE GENOMIC DNA]</scope>
    <source>
        <strain evidence="2">cv. PW_Plant_1</strain>
    </source>
</reference>
<gene>
    <name evidence="1" type="ORF">O6H91_07G063100</name>
</gene>
<protein>
    <submittedName>
        <fullName evidence="1">Uncharacterized protein</fullName>
    </submittedName>
</protein>